<name>E8R6M0_ISOPI</name>
<evidence type="ECO:0000313" key="4">
    <source>
        <dbReference type="Proteomes" id="UP000008631"/>
    </source>
</evidence>
<evidence type="ECO:0000256" key="1">
    <source>
        <dbReference type="SAM" id="SignalP"/>
    </source>
</evidence>
<keyword evidence="4" id="KW-1185">Reference proteome</keyword>
<dbReference type="KEGG" id="ipa:Isop_2354"/>
<feature type="domain" description="Transcobalamin-like C-terminal" evidence="2">
    <location>
        <begin position="92"/>
        <end position="153"/>
    </location>
</feature>
<gene>
    <name evidence="3" type="ordered locus">Isop_2354</name>
</gene>
<reference evidence="3 4" key="2">
    <citation type="journal article" date="2011" name="Stand. Genomic Sci.">
        <title>Complete genome sequence of Isosphaera pallida type strain (IS1B).</title>
        <authorList>
            <consortium name="US DOE Joint Genome Institute (JGI-PGF)"/>
            <person name="Goker M."/>
            <person name="Cleland D."/>
            <person name="Saunders E."/>
            <person name="Lapidus A."/>
            <person name="Nolan M."/>
            <person name="Lucas S."/>
            <person name="Hammon N."/>
            <person name="Deshpande S."/>
            <person name="Cheng J.F."/>
            <person name="Tapia R."/>
            <person name="Han C."/>
            <person name="Goodwin L."/>
            <person name="Pitluck S."/>
            <person name="Liolios K."/>
            <person name="Pagani I."/>
            <person name="Ivanova N."/>
            <person name="Mavromatis K."/>
            <person name="Pati A."/>
            <person name="Chen A."/>
            <person name="Palaniappan K."/>
            <person name="Land M."/>
            <person name="Hauser L."/>
            <person name="Chang Y.J."/>
            <person name="Jeffries C.D."/>
            <person name="Detter J.C."/>
            <person name="Beck B."/>
            <person name="Woyke T."/>
            <person name="Bristow J."/>
            <person name="Eisen J.A."/>
            <person name="Markowitz V."/>
            <person name="Hugenholtz P."/>
            <person name="Kyrpides N.C."/>
            <person name="Klenk H.P."/>
        </authorList>
    </citation>
    <scope>NUCLEOTIDE SEQUENCE [LARGE SCALE GENOMIC DNA]</scope>
    <source>
        <strain evidence="4">ATCC 43644 / DSM 9630 / IS1B</strain>
    </source>
</reference>
<keyword evidence="1" id="KW-0732">Signal</keyword>
<dbReference type="Gene3D" id="2.170.130.30">
    <property type="match status" value="1"/>
</dbReference>
<sequence>MKLKFVIGFGLLAWASWGSLLVAVPHAATISPASVVAASSGQQIGVPATETVRLVIRHGDGTETHYPGLPHRAEMTVHDAMRAASRLNSPRALKFEATGQGELLFVNSIAGQANEGNRGGKRNWIYRINGKLGTVSCGVAKVQPGDEITWTFTDAGLAP</sequence>
<dbReference type="Pfam" id="PF14478">
    <property type="entry name" value="DUF4430"/>
    <property type="match status" value="1"/>
</dbReference>
<accession>E8R6M0</accession>
<evidence type="ECO:0000313" key="3">
    <source>
        <dbReference type="EMBL" id="ADV62931.1"/>
    </source>
</evidence>
<dbReference type="Proteomes" id="UP000008631">
    <property type="component" value="Chromosome"/>
</dbReference>
<feature type="chain" id="PRO_5003226336" description="Transcobalamin-like C-terminal domain-containing protein" evidence="1">
    <location>
        <begin position="28"/>
        <end position="159"/>
    </location>
</feature>
<proteinExistence type="predicted"/>
<organism evidence="3 4">
    <name type="scientific">Isosphaera pallida (strain ATCC 43644 / DSM 9630 / IS1B)</name>
    <dbReference type="NCBI Taxonomy" id="575540"/>
    <lineage>
        <taxon>Bacteria</taxon>
        <taxon>Pseudomonadati</taxon>
        <taxon>Planctomycetota</taxon>
        <taxon>Planctomycetia</taxon>
        <taxon>Isosphaerales</taxon>
        <taxon>Isosphaeraceae</taxon>
        <taxon>Isosphaera</taxon>
    </lineage>
</organism>
<dbReference type="InParanoid" id="E8R6M0"/>
<dbReference type="RefSeq" id="WP_013565219.1">
    <property type="nucleotide sequence ID" value="NC_014962.1"/>
</dbReference>
<dbReference type="EMBL" id="CP002353">
    <property type="protein sequence ID" value="ADV62931.1"/>
    <property type="molecule type" value="Genomic_DNA"/>
</dbReference>
<dbReference type="OrthoDB" id="287358at2"/>
<evidence type="ECO:0000259" key="2">
    <source>
        <dbReference type="Pfam" id="PF14478"/>
    </source>
</evidence>
<dbReference type="InterPro" id="IPR027954">
    <property type="entry name" value="Transcobalamin-like_C"/>
</dbReference>
<dbReference type="STRING" id="575540.Isop_2354"/>
<reference key="1">
    <citation type="submission" date="2010-11" db="EMBL/GenBank/DDBJ databases">
        <title>The complete sequence of chromosome of Isophaera pallida ATCC 43644.</title>
        <authorList>
            <consortium name="US DOE Joint Genome Institute (JGI-PGF)"/>
            <person name="Lucas S."/>
            <person name="Copeland A."/>
            <person name="Lapidus A."/>
            <person name="Bruce D."/>
            <person name="Goodwin L."/>
            <person name="Pitluck S."/>
            <person name="Kyrpides N."/>
            <person name="Mavromatis K."/>
            <person name="Pagani I."/>
            <person name="Ivanova N."/>
            <person name="Saunders E."/>
            <person name="Brettin T."/>
            <person name="Detter J.C."/>
            <person name="Han C."/>
            <person name="Tapia R."/>
            <person name="Land M."/>
            <person name="Hauser L."/>
            <person name="Markowitz V."/>
            <person name="Cheng J.-F."/>
            <person name="Hugenholtz P."/>
            <person name="Woyke T."/>
            <person name="Wu D."/>
            <person name="Eisen J.A."/>
        </authorList>
    </citation>
    <scope>NUCLEOTIDE SEQUENCE</scope>
    <source>
        <strain>ATCC 43644</strain>
    </source>
</reference>
<dbReference type="AlphaFoldDB" id="E8R6M0"/>
<protein>
    <recommendedName>
        <fullName evidence="2">Transcobalamin-like C-terminal domain-containing protein</fullName>
    </recommendedName>
</protein>
<feature type="signal peptide" evidence="1">
    <location>
        <begin position="1"/>
        <end position="27"/>
    </location>
</feature>
<dbReference type="eggNOG" id="ENOG5033E95">
    <property type="taxonomic scope" value="Bacteria"/>
</dbReference>
<dbReference type="HOGENOM" id="CLU_1658448_0_0_0"/>